<dbReference type="AlphaFoldDB" id="A0A6C0BGP8"/>
<reference evidence="2" key="1">
    <citation type="journal article" date="2020" name="Nature">
        <title>Giant virus diversity and host interactions through global metagenomics.</title>
        <authorList>
            <person name="Schulz F."/>
            <person name="Roux S."/>
            <person name="Paez-Espino D."/>
            <person name="Jungbluth S."/>
            <person name="Walsh D.A."/>
            <person name="Denef V.J."/>
            <person name="McMahon K.D."/>
            <person name="Konstantinidis K.T."/>
            <person name="Eloe-Fadrosh E.A."/>
            <person name="Kyrpides N.C."/>
            <person name="Woyke T."/>
        </authorList>
    </citation>
    <scope>NUCLEOTIDE SEQUENCE</scope>
    <source>
        <strain evidence="2">GVMAG-M-3300013006-15</strain>
    </source>
</reference>
<protein>
    <submittedName>
        <fullName evidence="2">Uncharacterized protein</fullName>
    </submittedName>
</protein>
<keyword evidence="1" id="KW-1133">Transmembrane helix</keyword>
<sequence length="103" mass="11286">MQLPLTTPPPWAYDYCYFFYFLAVIQFFAGAYAIAKIVGKSMTVAAILALSITINCLTTLMLFWMCRGALRGSRSGYEGFEPADEAEGPEFICASKGGQIMGC</sequence>
<accession>A0A6C0BGP8</accession>
<name>A0A6C0BGP8_9ZZZZ</name>
<feature type="transmembrane region" description="Helical" evidence="1">
    <location>
        <begin position="12"/>
        <end position="35"/>
    </location>
</feature>
<organism evidence="2">
    <name type="scientific">viral metagenome</name>
    <dbReference type="NCBI Taxonomy" id="1070528"/>
    <lineage>
        <taxon>unclassified sequences</taxon>
        <taxon>metagenomes</taxon>
        <taxon>organismal metagenomes</taxon>
    </lineage>
</organism>
<dbReference type="EMBL" id="MN739162">
    <property type="protein sequence ID" value="QHS91507.1"/>
    <property type="molecule type" value="Genomic_DNA"/>
</dbReference>
<evidence type="ECO:0000256" key="1">
    <source>
        <dbReference type="SAM" id="Phobius"/>
    </source>
</evidence>
<feature type="transmembrane region" description="Helical" evidence="1">
    <location>
        <begin position="42"/>
        <end position="65"/>
    </location>
</feature>
<evidence type="ECO:0000313" key="2">
    <source>
        <dbReference type="EMBL" id="QHS91507.1"/>
    </source>
</evidence>
<keyword evidence="1" id="KW-0812">Transmembrane</keyword>
<keyword evidence="1" id="KW-0472">Membrane</keyword>
<proteinExistence type="predicted"/>